<dbReference type="PANTHER" id="PTHR35566">
    <property type="entry name" value="BLR3599 PROTEIN"/>
    <property type="match status" value="1"/>
</dbReference>
<name>A0ABS6QD57_9PSED</name>
<dbReference type="PANTHER" id="PTHR35566:SF1">
    <property type="entry name" value="TYPE VI SECRETION SYSTEM BASEPLATE COMPONENT TSSK1"/>
    <property type="match status" value="1"/>
</dbReference>
<dbReference type="Proteomes" id="UP000609530">
    <property type="component" value="Unassembled WGS sequence"/>
</dbReference>
<dbReference type="NCBIfam" id="TIGR03353">
    <property type="entry name" value="VI_chp_4"/>
    <property type="match status" value="1"/>
</dbReference>
<protein>
    <submittedName>
        <fullName evidence="1">Type VI secretion system baseplate subunit TssK</fullName>
    </submittedName>
</protein>
<dbReference type="Pfam" id="PF05936">
    <property type="entry name" value="T6SS_VasE"/>
    <property type="match status" value="1"/>
</dbReference>
<organism evidence="1 2">
    <name type="scientific">Pseudomonas oryzicola</name>
    <dbReference type="NCBI Taxonomy" id="485876"/>
    <lineage>
        <taxon>Bacteria</taxon>
        <taxon>Pseudomonadati</taxon>
        <taxon>Pseudomonadota</taxon>
        <taxon>Gammaproteobacteria</taxon>
        <taxon>Pseudomonadales</taxon>
        <taxon>Pseudomonadaceae</taxon>
        <taxon>Pseudomonas</taxon>
    </lineage>
</organism>
<dbReference type="InterPro" id="IPR010263">
    <property type="entry name" value="T6SS_TssK"/>
</dbReference>
<sequence>MSTRNPVLWPEGLFVKPQHFQQAARASEAALQQRLGSLNAAFYGFSELQLNDEYLTLGKIAITRARGIMPDGTVFDIPADLPPPPPLEIEDDGARDSEVYLCLPLRTNGGREVSWPDHAANLRYIAQAHEIKDTHSADGDLVSVDLAVPNLQLKRQTEDSSAYTRLALARILERRPDGSLQLDEAFYPTCVSVRAIPTLQRFLEEITNTLRERGRNLAARLGGGRQSGIADIRDFNLLQAMNRWWPCFQHLARQAQTHPEQVYLCMSQACGEFVTFTDPDRLPQEYPAYRHTALRTSFQPLQDTLRRALSTVLQPRAVSLPLETLDYGVMKATLDDRRLIDGADFVIAVGAHLQPQVLRQMFVQKAKITSLEALEELVPLQLPGIPLNPLPVAPRDLPFHAGFSYFELDRRDPAWACMKTANGFGIHIAGDFPGLELQFWAIRSE</sequence>
<evidence type="ECO:0000313" key="1">
    <source>
        <dbReference type="EMBL" id="MBV4491883.1"/>
    </source>
</evidence>
<comment type="caution">
    <text evidence="1">The sequence shown here is derived from an EMBL/GenBank/DDBJ whole genome shotgun (WGS) entry which is preliminary data.</text>
</comment>
<dbReference type="EMBL" id="JABWRZ020000001">
    <property type="protein sequence ID" value="MBV4491883.1"/>
    <property type="molecule type" value="Genomic_DNA"/>
</dbReference>
<gene>
    <name evidence="1" type="primary">tssK</name>
    <name evidence="1" type="ORF">HU760_014895</name>
</gene>
<reference evidence="1 2" key="1">
    <citation type="journal article" date="2020" name="Microorganisms">
        <title>Reliable Identification of Environmental Pseudomonas Isolates Using the rpoD Gene.</title>
        <authorList>
            <consortium name="The Broad Institute Genome Sequencing Platform"/>
            <person name="Girard L."/>
            <person name="Lood C."/>
            <person name="Rokni-Zadeh H."/>
            <person name="van Noort V."/>
            <person name="Lavigne R."/>
            <person name="De Mot R."/>
        </authorList>
    </citation>
    <scope>NUCLEOTIDE SEQUENCE [LARGE SCALE GENOMIC DNA]</scope>
    <source>
        <strain evidence="1 2">RD9SR1</strain>
    </source>
</reference>
<evidence type="ECO:0000313" key="2">
    <source>
        <dbReference type="Proteomes" id="UP000609530"/>
    </source>
</evidence>
<keyword evidence="2" id="KW-1185">Reference proteome</keyword>
<dbReference type="RefSeq" id="WP_186679821.1">
    <property type="nucleotide sequence ID" value="NZ_JABWRZ020000001.1"/>
</dbReference>
<proteinExistence type="predicted"/>
<accession>A0ABS6QD57</accession>